<accession>J9F986</accession>
<dbReference type="AlphaFoldDB" id="J9F986"/>
<evidence type="ECO:0000313" key="1">
    <source>
        <dbReference type="EMBL" id="EJW90998.1"/>
    </source>
</evidence>
<sequence>MIIDYFSCIMKSSTASSPQMRRKRYNHHHYRAKSRFLIHL</sequence>
<protein>
    <submittedName>
        <fullName evidence="1">Uncharacterized protein</fullName>
    </submittedName>
</protein>
<organism evidence="1">
    <name type="scientific">gut metagenome</name>
    <dbReference type="NCBI Taxonomy" id="749906"/>
    <lineage>
        <taxon>unclassified sequences</taxon>
        <taxon>metagenomes</taxon>
        <taxon>organismal metagenomes</taxon>
    </lineage>
</organism>
<proteinExistence type="predicted"/>
<gene>
    <name evidence="1" type="ORF">EVA_20896</name>
</gene>
<name>J9F986_9ZZZZ</name>
<reference evidence="1" key="1">
    <citation type="journal article" date="2012" name="PLoS ONE">
        <title>Gene sets for utilization of primary and secondary nutrition supplies in the distal gut of endangered iberian lynx.</title>
        <authorList>
            <person name="Alcaide M."/>
            <person name="Messina E."/>
            <person name="Richter M."/>
            <person name="Bargiela R."/>
            <person name="Peplies J."/>
            <person name="Huws S.A."/>
            <person name="Newbold C.J."/>
            <person name="Golyshin P.N."/>
            <person name="Simon M.A."/>
            <person name="Lopez G."/>
            <person name="Yakimov M.M."/>
            <person name="Ferrer M."/>
        </authorList>
    </citation>
    <scope>NUCLEOTIDE SEQUENCE</scope>
</reference>
<dbReference type="EMBL" id="AMCI01008469">
    <property type="protein sequence ID" value="EJW90998.1"/>
    <property type="molecule type" value="Genomic_DNA"/>
</dbReference>
<comment type="caution">
    <text evidence="1">The sequence shown here is derived from an EMBL/GenBank/DDBJ whole genome shotgun (WGS) entry which is preliminary data.</text>
</comment>